<sequence length="89" mass="10012">MVVLYAENNAEMPFTAKRNAWGDMRAPKCPPWGYSFESAGEFNTFHQAIASGCTKDNASSLKCPARKRAKLLRHAILCWNSMATKDMRL</sequence>
<protein>
    <submittedName>
        <fullName evidence="1">Uncharacterized protein</fullName>
    </submittedName>
</protein>
<evidence type="ECO:0000313" key="2">
    <source>
        <dbReference type="Proteomes" id="UP001054945"/>
    </source>
</evidence>
<accession>A0AAV4VWC7</accession>
<evidence type="ECO:0000313" key="1">
    <source>
        <dbReference type="EMBL" id="GIY73773.1"/>
    </source>
</evidence>
<dbReference type="Proteomes" id="UP001054945">
    <property type="component" value="Unassembled WGS sequence"/>
</dbReference>
<name>A0AAV4VWC7_CAEEX</name>
<comment type="caution">
    <text evidence="1">The sequence shown here is derived from an EMBL/GenBank/DDBJ whole genome shotgun (WGS) entry which is preliminary data.</text>
</comment>
<dbReference type="EMBL" id="BPLR01015119">
    <property type="protein sequence ID" value="GIY73773.1"/>
    <property type="molecule type" value="Genomic_DNA"/>
</dbReference>
<proteinExistence type="predicted"/>
<organism evidence="1 2">
    <name type="scientific">Caerostris extrusa</name>
    <name type="common">Bark spider</name>
    <name type="synonym">Caerostris bankana</name>
    <dbReference type="NCBI Taxonomy" id="172846"/>
    <lineage>
        <taxon>Eukaryota</taxon>
        <taxon>Metazoa</taxon>
        <taxon>Ecdysozoa</taxon>
        <taxon>Arthropoda</taxon>
        <taxon>Chelicerata</taxon>
        <taxon>Arachnida</taxon>
        <taxon>Araneae</taxon>
        <taxon>Araneomorphae</taxon>
        <taxon>Entelegynae</taxon>
        <taxon>Araneoidea</taxon>
        <taxon>Araneidae</taxon>
        <taxon>Caerostris</taxon>
    </lineage>
</organism>
<dbReference type="AlphaFoldDB" id="A0AAV4VWC7"/>
<keyword evidence="2" id="KW-1185">Reference proteome</keyword>
<gene>
    <name evidence="1" type="ORF">CEXT_46111</name>
</gene>
<reference evidence="1 2" key="1">
    <citation type="submission" date="2021-06" db="EMBL/GenBank/DDBJ databases">
        <title>Caerostris extrusa draft genome.</title>
        <authorList>
            <person name="Kono N."/>
            <person name="Arakawa K."/>
        </authorList>
    </citation>
    <scope>NUCLEOTIDE SEQUENCE [LARGE SCALE GENOMIC DNA]</scope>
</reference>